<evidence type="ECO:0000313" key="9">
    <source>
        <dbReference type="EMBL" id="RBP02880.1"/>
    </source>
</evidence>
<sequence>MSARFSSVLIANRGEIACRIMRAARAEGLRVIAVHSDADRDAPHVRLADSSVRIGPSPPAGSYLAIGALLDAARATGAGALHPGYGFLAENADLAEACAAAGLVFVGPPPEAIRAMGDKSAAKAKMEAAGVACAPGYHGADQSPARFAAEARRIGYPVMVKAAAGGGGRGMRIVREPEALAAAIAAAGVEAEAAFGDGRLLVERALLNARHVEVQVFGDEAGHIVHLGERDCSIQRRHQKVIEEAPSPAVSPELRAAMGEAAVRAAAAVGYVGAGTVEFLLDSDGRFWFLEMNTRIQVEHPVTECVTGIDLVRLQFRVAQGGRLPFSQPDVTLRGHAIEARLYAEDSAADFLPSIGTITAWRPPTAEGVRVDAGVEAGSAVTPYYDSMLAKVVACGATREEARRRLVRALEATFVAGVVTNRDFLLHALGRPEFVDGRATTAFVGDAPFKRREASRTALALAAALLVERGRPPQPTAGWRAAPLKIDVDGGERRVSVRRQGAETVVAIDGEEVALRLIDADGGVARYAIDGVAVRAAYARDGEALWLDVEGACRRFADRSYAPPAARDADEGGGAVRAPVSGIVVAVEAKAGDVVKRGQILATVEAMKMHYAILAPIDGAVAEAHAVAGRQTRAQAVLFTLAPQEN</sequence>
<dbReference type="InterPro" id="IPR005482">
    <property type="entry name" value="Biotin_COase_C"/>
</dbReference>
<protein>
    <submittedName>
        <fullName evidence="9">Geranyl-CoA carboxylase alpha subunit</fullName>
    </submittedName>
</protein>
<evidence type="ECO:0000256" key="5">
    <source>
        <dbReference type="ARBA" id="ARBA00023267"/>
    </source>
</evidence>
<feature type="domain" description="Biotin carboxylation" evidence="8">
    <location>
        <begin position="4"/>
        <end position="449"/>
    </location>
</feature>
<dbReference type="InterPro" id="IPR011761">
    <property type="entry name" value="ATP-grasp"/>
</dbReference>
<dbReference type="PROSITE" id="PS50979">
    <property type="entry name" value="BC"/>
    <property type="match status" value="1"/>
</dbReference>
<keyword evidence="5" id="KW-0092">Biotin</keyword>
<keyword evidence="10" id="KW-1185">Reference proteome</keyword>
<dbReference type="OrthoDB" id="9763189at2"/>
<comment type="caution">
    <text evidence="9">The sequence shown here is derived from an EMBL/GenBank/DDBJ whole genome shotgun (WGS) entry which is preliminary data.</text>
</comment>
<evidence type="ECO:0000259" key="7">
    <source>
        <dbReference type="PROSITE" id="PS50975"/>
    </source>
</evidence>
<dbReference type="InterPro" id="IPR050856">
    <property type="entry name" value="Biotin_carboxylase_complex"/>
</dbReference>
<accession>A0A366EME3</accession>
<dbReference type="InterPro" id="IPR005481">
    <property type="entry name" value="BC-like_N"/>
</dbReference>
<dbReference type="GO" id="GO:0046872">
    <property type="term" value="F:metal ion binding"/>
    <property type="evidence" value="ECO:0007669"/>
    <property type="project" value="InterPro"/>
</dbReference>
<organism evidence="9 10">
    <name type="scientific">Roseiarcus fermentans</name>
    <dbReference type="NCBI Taxonomy" id="1473586"/>
    <lineage>
        <taxon>Bacteria</taxon>
        <taxon>Pseudomonadati</taxon>
        <taxon>Pseudomonadota</taxon>
        <taxon>Alphaproteobacteria</taxon>
        <taxon>Hyphomicrobiales</taxon>
        <taxon>Roseiarcaceae</taxon>
        <taxon>Roseiarcus</taxon>
    </lineage>
</organism>
<dbReference type="SUPFAM" id="SSF56059">
    <property type="entry name" value="Glutathione synthetase ATP-binding domain-like"/>
    <property type="match status" value="1"/>
</dbReference>
<dbReference type="Gene3D" id="2.40.50.100">
    <property type="match status" value="1"/>
</dbReference>
<evidence type="ECO:0000259" key="8">
    <source>
        <dbReference type="PROSITE" id="PS50979"/>
    </source>
</evidence>
<gene>
    <name evidence="9" type="ORF">DFR50_14821</name>
</gene>
<dbReference type="InterPro" id="IPR011054">
    <property type="entry name" value="Rudment_hybrid_motif"/>
</dbReference>
<keyword evidence="3 6" id="KW-0547">Nucleotide-binding</keyword>
<evidence type="ECO:0000313" key="10">
    <source>
        <dbReference type="Proteomes" id="UP000253529"/>
    </source>
</evidence>
<dbReference type="InterPro" id="IPR016185">
    <property type="entry name" value="PreATP-grasp_dom_sf"/>
</dbReference>
<dbReference type="SUPFAM" id="SSF51230">
    <property type="entry name" value="Single hybrid motif"/>
    <property type="match status" value="1"/>
</dbReference>
<dbReference type="CDD" id="cd06850">
    <property type="entry name" value="biotinyl_domain"/>
    <property type="match status" value="1"/>
</dbReference>
<dbReference type="SMART" id="SM00878">
    <property type="entry name" value="Biotin_carb_C"/>
    <property type="match status" value="1"/>
</dbReference>
<dbReference type="Proteomes" id="UP000253529">
    <property type="component" value="Unassembled WGS sequence"/>
</dbReference>
<dbReference type="EMBL" id="QNRK01000048">
    <property type="protein sequence ID" value="RBP02880.1"/>
    <property type="molecule type" value="Genomic_DNA"/>
</dbReference>
<reference evidence="9 10" key="1">
    <citation type="submission" date="2018-06" db="EMBL/GenBank/DDBJ databases">
        <title>Genomic Encyclopedia of Type Strains, Phase IV (KMG-IV): sequencing the most valuable type-strain genomes for metagenomic binning, comparative biology and taxonomic classification.</title>
        <authorList>
            <person name="Goeker M."/>
        </authorList>
    </citation>
    <scope>NUCLEOTIDE SEQUENCE [LARGE SCALE GENOMIC DNA]</scope>
    <source>
        <strain evidence="9 10">DSM 24875</strain>
    </source>
</reference>
<dbReference type="PROSITE" id="PS50975">
    <property type="entry name" value="ATP_GRASP"/>
    <property type="match status" value="1"/>
</dbReference>
<dbReference type="SUPFAM" id="SSF52440">
    <property type="entry name" value="PreATP-grasp domain"/>
    <property type="match status" value="1"/>
</dbReference>
<dbReference type="InterPro" id="IPR011053">
    <property type="entry name" value="Single_hybrid_motif"/>
</dbReference>
<dbReference type="PANTHER" id="PTHR18866:SF33">
    <property type="entry name" value="METHYLCROTONOYL-COA CARBOXYLASE SUBUNIT ALPHA, MITOCHONDRIAL-RELATED"/>
    <property type="match status" value="1"/>
</dbReference>
<keyword evidence="2" id="KW-0436">Ligase</keyword>
<evidence type="ECO:0000256" key="4">
    <source>
        <dbReference type="ARBA" id="ARBA00022840"/>
    </source>
</evidence>
<name>A0A366EME3_9HYPH</name>
<dbReference type="FunFam" id="3.30.1490.20:FF:000003">
    <property type="entry name" value="acetyl-CoA carboxylase isoform X1"/>
    <property type="match status" value="1"/>
</dbReference>
<dbReference type="Pfam" id="PF02785">
    <property type="entry name" value="Biotin_carb_C"/>
    <property type="match status" value="1"/>
</dbReference>
<dbReference type="PROSITE" id="PS00867">
    <property type="entry name" value="CPSASE_2"/>
    <property type="match status" value="1"/>
</dbReference>
<evidence type="ECO:0000256" key="1">
    <source>
        <dbReference type="ARBA" id="ARBA00001953"/>
    </source>
</evidence>
<dbReference type="GO" id="GO:0016874">
    <property type="term" value="F:ligase activity"/>
    <property type="evidence" value="ECO:0007669"/>
    <property type="project" value="UniProtKB-KW"/>
</dbReference>
<dbReference type="SUPFAM" id="SSF51246">
    <property type="entry name" value="Rudiment single hybrid motif"/>
    <property type="match status" value="1"/>
</dbReference>
<dbReference type="Pfam" id="PF00289">
    <property type="entry name" value="Biotin_carb_N"/>
    <property type="match status" value="1"/>
</dbReference>
<evidence type="ECO:0000256" key="3">
    <source>
        <dbReference type="ARBA" id="ARBA00022741"/>
    </source>
</evidence>
<dbReference type="PANTHER" id="PTHR18866">
    <property type="entry name" value="CARBOXYLASE:PYRUVATE/ACETYL-COA/PROPIONYL-COA CARBOXYLASE"/>
    <property type="match status" value="1"/>
</dbReference>
<dbReference type="RefSeq" id="WP_113893120.1">
    <property type="nucleotide sequence ID" value="NZ_QNRK01000048.1"/>
</dbReference>
<dbReference type="PROSITE" id="PS00188">
    <property type="entry name" value="BIOTIN"/>
    <property type="match status" value="1"/>
</dbReference>
<dbReference type="InterPro" id="IPR005479">
    <property type="entry name" value="CPAse_ATP-bd"/>
</dbReference>
<dbReference type="AlphaFoldDB" id="A0A366EME3"/>
<dbReference type="InterPro" id="IPR000089">
    <property type="entry name" value="Biotin_lipoyl"/>
</dbReference>
<proteinExistence type="predicted"/>
<dbReference type="Pfam" id="PF00364">
    <property type="entry name" value="Biotin_lipoyl"/>
    <property type="match status" value="1"/>
</dbReference>
<dbReference type="InterPro" id="IPR001882">
    <property type="entry name" value="Biotin_BS"/>
</dbReference>
<comment type="cofactor">
    <cofactor evidence="1">
        <name>biotin</name>
        <dbReference type="ChEBI" id="CHEBI:57586"/>
    </cofactor>
</comment>
<dbReference type="InterPro" id="IPR011764">
    <property type="entry name" value="Biotin_carboxylation_dom"/>
</dbReference>
<dbReference type="GO" id="GO:0005524">
    <property type="term" value="F:ATP binding"/>
    <property type="evidence" value="ECO:0007669"/>
    <property type="project" value="UniProtKB-UniRule"/>
</dbReference>
<dbReference type="Pfam" id="PF02786">
    <property type="entry name" value="CPSase_L_D2"/>
    <property type="match status" value="1"/>
</dbReference>
<evidence type="ECO:0000256" key="6">
    <source>
        <dbReference type="PROSITE-ProRule" id="PRU00409"/>
    </source>
</evidence>
<dbReference type="FunFam" id="3.40.50.20:FF:000010">
    <property type="entry name" value="Propionyl-CoA carboxylase subunit alpha"/>
    <property type="match status" value="1"/>
</dbReference>
<evidence type="ECO:0000256" key="2">
    <source>
        <dbReference type="ARBA" id="ARBA00022598"/>
    </source>
</evidence>
<feature type="domain" description="ATP-grasp" evidence="7">
    <location>
        <begin position="123"/>
        <end position="320"/>
    </location>
</feature>
<dbReference type="Gene3D" id="3.30.470.20">
    <property type="entry name" value="ATP-grasp fold, B domain"/>
    <property type="match status" value="1"/>
</dbReference>
<keyword evidence="4 6" id="KW-0067">ATP-binding</keyword>
<dbReference type="PROSITE" id="PS00866">
    <property type="entry name" value="CPSASE_1"/>
    <property type="match status" value="1"/>
</dbReference>
<dbReference type="FunFam" id="3.30.470.20:FF:000028">
    <property type="entry name" value="Methylcrotonoyl-CoA carboxylase subunit alpha, mitochondrial"/>
    <property type="match status" value="1"/>
</dbReference>